<evidence type="ECO:0000313" key="18">
    <source>
        <dbReference type="EMBL" id="KAK7474038.1"/>
    </source>
</evidence>
<dbReference type="InterPro" id="IPR028995">
    <property type="entry name" value="Glyco_hydro_57/38_cen_sf"/>
</dbReference>
<evidence type="ECO:0000256" key="16">
    <source>
        <dbReference type="RuleBase" id="RU361199"/>
    </source>
</evidence>
<dbReference type="SUPFAM" id="SSF88688">
    <property type="entry name" value="Families 57/38 glycoside transferase middle domain"/>
    <property type="match status" value="1"/>
</dbReference>
<dbReference type="EC" id="3.2.1.-" evidence="16"/>
<dbReference type="InterPro" id="IPR000602">
    <property type="entry name" value="Glyco_hydro_38_N"/>
</dbReference>
<evidence type="ECO:0000256" key="9">
    <source>
        <dbReference type="ARBA" id="ARBA00022989"/>
    </source>
</evidence>
<dbReference type="Gene3D" id="3.20.110.10">
    <property type="entry name" value="Glycoside hydrolase 38, N terminal domain"/>
    <property type="match status" value="1"/>
</dbReference>
<comment type="function">
    <text evidence="14">Catalyzes the first committed step in the biosynthesis of complex N-glycans. It controls conversion of high mannose to complex N-glycans; the final hydrolytic step in the N-glycan maturation pathway.</text>
</comment>
<dbReference type="SUPFAM" id="SSF74650">
    <property type="entry name" value="Galactose mutarotase-like"/>
    <property type="match status" value="1"/>
</dbReference>
<evidence type="ECO:0000256" key="10">
    <source>
        <dbReference type="ARBA" id="ARBA00023034"/>
    </source>
</evidence>
<dbReference type="InterPro" id="IPR011682">
    <property type="entry name" value="Glyco_hydro_38_C"/>
</dbReference>
<evidence type="ECO:0000256" key="13">
    <source>
        <dbReference type="ARBA" id="ARBA00023295"/>
    </source>
</evidence>
<dbReference type="InterPro" id="IPR027291">
    <property type="entry name" value="Glyco_hydro_38_N_sf"/>
</dbReference>
<dbReference type="GO" id="GO:0046872">
    <property type="term" value="F:metal ion binding"/>
    <property type="evidence" value="ECO:0007669"/>
    <property type="project" value="UniProtKB-KW"/>
</dbReference>
<keyword evidence="7 16" id="KW-0862">Zinc</keyword>
<feature type="non-terminal residue" evidence="18">
    <location>
        <position position="1"/>
    </location>
</feature>
<dbReference type="InterPro" id="IPR011330">
    <property type="entry name" value="Glyco_hydro/deAcase_b/a-brl"/>
</dbReference>
<dbReference type="GO" id="GO:0000139">
    <property type="term" value="C:Golgi membrane"/>
    <property type="evidence" value="ECO:0007669"/>
    <property type="project" value="UniProtKB-SubCell"/>
</dbReference>
<dbReference type="SUPFAM" id="SSF88713">
    <property type="entry name" value="Glycoside hydrolase/deacetylase"/>
    <property type="match status" value="1"/>
</dbReference>
<dbReference type="SMART" id="SM00872">
    <property type="entry name" value="Alpha-mann_mid"/>
    <property type="match status" value="1"/>
</dbReference>
<evidence type="ECO:0000256" key="8">
    <source>
        <dbReference type="ARBA" id="ARBA00022968"/>
    </source>
</evidence>
<dbReference type="Pfam" id="PF07748">
    <property type="entry name" value="Glyco_hydro_38C"/>
    <property type="match status" value="1"/>
</dbReference>
<dbReference type="Gene3D" id="2.60.40.1180">
    <property type="entry name" value="Golgi alpha-mannosidase II"/>
    <property type="match status" value="1"/>
</dbReference>
<keyword evidence="9" id="KW-1133">Transmembrane helix</keyword>
<dbReference type="FunFam" id="2.70.98.30:FF:000002">
    <property type="entry name" value="Alpha-mannosidase"/>
    <property type="match status" value="1"/>
</dbReference>
<dbReference type="CDD" id="cd10809">
    <property type="entry name" value="GH38N_AMII_GMII_SfManIII_like"/>
    <property type="match status" value="1"/>
</dbReference>
<evidence type="ECO:0000256" key="11">
    <source>
        <dbReference type="ARBA" id="ARBA00023136"/>
    </source>
</evidence>
<evidence type="ECO:0000256" key="2">
    <source>
        <dbReference type="ARBA" id="ARBA00004922"/>
    </source>
</evidence>
<comment type="pathway">
    <text evidence="2">Protein modification; protein glycosylation.</text>
</comment>
<evidence type="ECO:0000256" key="15">
    <source>
        <dbReference type="ARBA" id="ARBA00093232"/>
    </source>
</evidence>
<dbReference type="Pfam" id="PF09261">
    <property type="entry name" value="Alpha-mann_mid"/>
    <property type="match status" value="1"/>
</dbReference>
<name>A0ABD0JGD6_9CAEN</name>
<dbReference type="FunFam" id="3.20.110.10:FF:000003">
    <property type="entry name" value="Alpha-mannosidase"/>
    <property type="match status" value="1"/>
</dbReference>
<dbReference type="FunFam" id="1.20.1270.50:FF:000001">
    <property type="entry name" value="Alpha-mannosidase"/>
    <property type="match status" value="1"/>
</dbReference>
<keyword evidence="11" id="KW-0472">Membrane</keyword>
<evidence type="ECO:0000256" key="5">
    <source>
        <dbReference type="ARBA" id="ARBA00022723"/>
    </source>
</evidence>
<dbReference type="InterPro" id="IPR015341">
    <property type="entry name" value="Glyco_hydro_38_cen"/>
</dbReference>
<dbReference type="InterPro" id="IPR013780">
    <property type="entry name" value="Glyco_hydro_b"/>
</dbReference>
<dbReference type="Gene3D" id="1.20.1270.50">
    <property type="entry name" value="Glycoside hydrolase family 38, central domain"/>
    <property type="match status" value="1"/>
</dbReference>
<keyword evidence="10" id="KW-0333">Golgi apparatus</keyword>
<evidence type="ECO:0000256" key="12">
    <source>
        <dbReference type="ARBA" id="ARBA00023157"/>
    </source>
</evidence>
<keyword evidence="13 16" id="KW-0326">Glycosidase</keyword>
<keyword evidence="19" id="KW-1185">Reference proteome</keyword>
<protein>
    <recommendedName>
        <fullName evidence="16">Alpha-mannosidase</fullName>
        <ecNumber evidence="16">3.2.1.-</ecNumber>
    </recommendedName>
</protein>
<evidence type="ECO:0000256" key="1">
    <source>
        <dbReference type="ARBA" id="ARBA00004323"/>
    </source>
</evidence>
<keyword evidence="5 16" id="KW-0479">Metal-binding</keyword>
<dbReference type="EMBL" id="JACVVK020000449">
    <property type="protein sequence ID" value="KAK7474038.1"/>
    <property type="molecule type" value="Genomic_DNA"/>
</dbReference>
<evidence type="ECO:0000256" key="3">
    <source>
        <dbReference type="ARBA" id="ARBA00009792"/>
    </source>
</evidence>
<evidence type="ECO:0000256" key="7">
    <source>
        <dbReference type="ARBA" id="ARBA00022833"/>
    </source>
</evidence>
<accession>A0ABD0JGD6</accession>
<dbReference type="AlphaFoldDB" id="A0ABD0JGD6"/>
<dbReference type="PANTHER" id="PTHR11607">
    <property type="entry name" value="ALPHA-MANNOSIDASE"/>
    <property type="match status" value="1"/>
</dbReference>
<reference evidence="18 19" key="1">
    <citation type="journal article" date="2023" name="Sci. Data">
        <title>Genome assembly of the Korean intertidal mud-creeper Batillaria attramentaria.</title>
        <authorList>
            <person name="Patra A.K."/>
            <person name="Ho P.T."/>
            <person name="Jun S."/>
            <person name="Lee S.J."/>
            <person name="Kim Y."/>
            <person name="Won Y.J."/>
        </authorList>
    </citation>
    <scope>NUCLEOTIDE SEQUENCE [LARGE SCALE GENOMIC DNA]</scope>
    <source>
        <strain evidence="18">Wonlab-2016</strain>
    </source>
</reference>
<keyword evidence="12" id="KW-1015">Disulfide bond</keyword>
<evidence type="ECO:0000259" key="17">
    <source>
        <dbReference type="SMART" id="SM00872"/>
    </source>
</evidence>
<dbReference type="Proteomes" id="UP001519460">
    <property type="component" value="Unassembled WGS sequence"/>
</dbReference>
<organism evidence="18 19">
    <name type="scientific">Batillaria attramentaria</name>
    <dbReference type="NCBI Taxonomy" id="370345"/>
    <lineage>
        <taxon>Eukaryota</taxon>
        <taxon>Metazoa</taxon>
        <taxon>Spiralia</taxon>
        <taxon>Lophotrochozoa</taxon>
        <taxon>Mollusca</taxon>
        <taxon>Gastropoda</taxon>
        <taxon>Caenogastropoda</taxon>
        <taxon>Sorbeoconcha</taxon>
        <taxon>Cerithioidea</taxon>
        <taxon>Batillariidae</taxon>
        <taxon>Batillaria</taxon>
    </lineage>
</organism>
<comment type="similarity">
    <text evidence="3 16">Belongs to the glycosyl hydrolase 38 family.</text>
</comment>
<sequence>QAFEGIEIKIQKIEEDLAKNEEVISDIKKWVGALAEADSSALSNLVLKAQAQSNLAELVKKGGGVGDGAGQVVETQVEGQGREEEKPREMYEVVPGQNVPVSGSMCQWTSAQGTSSDIDMHKLFDALPFDNPDGGVWKQGWPVTYDANQWKEQKLKIFVVPHTHCDPGWIKTFTDYYKQQTRNIFENMLPQLEKDPRRKFIYAEISYFSLWWDEIDAMKRDRVKKLVDAGRLEIVTGGWVMPDEANTHYFAMLDQLIEGHQWLNGTLGVKPKSGWSIDPFGYSSTMAYLLKRTGFDNMLIQRVHYSIKKELAKQRALEFRWRQQWDQEKTTDMFCHMMPFYSYDIPHTCGPDPKVCCQFDFRRLPGSKYNCPWKVPPVAINDGNVATRAQMLLDQYRKKAQLYKTNVLLAPLGDDFRYDKTDEWDLQMGNYQKLFDYINSNPELGAEGKFGTLSDYFNAVHEAHPSSDFFPSLTGDFFTYADRDDHYWSGYFTSRPFYKHLDRVLEANLRSAEILFSLALGYARKETASNFPSVDLMRLLVMSRRSLGLFQHHDGITGTAKDFVVNDYGKRLLDGINGAKQVIIESAAFLVSTDKAQYKYNAMAPLLDMDETRSTHDSLPVKPTVRLDATFRPVVLYNSLGYKRTQLVRLKVSHARVEVQDPWGNKVHTQLSFIAEVPALGLAVYSVRQVPSSDDVRNHIATTTFLNSKHAPEMKGDLFPVQTSSSPEDFTIKNTVLEATFAGTTGLLKSVKVLATGKVHAANIQFVMYGVRNTKEKSGAYLFLPDGRGTPIVESNPLIRIMRGPIVSEVQVFFQHVHHIVRLINSPGVDGVSLDIHNIVDIRNQGNKEIAMRINTDIANTDRVFFTDLNGFQMQRRQTLDKLPLQANVYPMPSTFFMQDSKSRFSILSGQALGVHLQQQGQVDVMLDRRLNQDDGRGLVQGVLDNRRTPNNFRVMFEDQEIPPQKLQSAVAYPSLLAHQSLLYLTQPVFTMPRSPKRDADAPKFVPSLAPMRQDLPCEIHLLNLRTMQNKDDNPNLKFIPRESTALLLHHQGSDCSFPLHSVSCRPNDGKVTFSDLFRDLTLKDIHETSLTLMHDHEEVLASAQHLVPPMEIKTFRVTLS</sequence>
<gene>
    <name evidence="18" type="ORF">BaRGS_00034701</name>
</gene>
<dbReference type="InterPro" id="IPR050843">
    <property type="entry name" value="Glycosyl_Hydrlase_38"/>
</dbReference>
<evidence type="ECO:0000256" key="14">
    <source>
        <dbReference type="ARBA" id="ARBA00059516"/>
    </source>
</evidence>
<dbReference type="PANTHER" id="PTHR11607:SF3">
    <property type="entry name" value="LYSOSOMAL ALPHA-MANNOSIDASE"/>
    <property type="match status" value="1"/>
</dbReference>
<comment type="caution">
    <text evidence="18">The sequence shown here is derived from an EMBL/GenBank/DDBJ whole genome shotgun (WGS) entry which is preliminary data.</text>
</comment>
<evidence type="ECO:0000256" key="4">
    <source>
        <dbReference type="ARBA" id="ARBA00022692"/>
    </source>
</evidence>
<dbReference type="Pfam" id="PF01074">
    <property type="entry name" value="Glyco_hydro_38N"/>
    <property type="match status" value="1"/>
</dbReference>
<dbReference type="InterPro" id="IPR037094">
    <property type="entry name" value="Glyco_hydro_38_cen_sf"/>
</dbReference>
<keyword evidence="6 16" id="KW-0378">Hydrolase</keyword>
<proteinExistence type="inferred from homology"/>
<dbReference type="InterPro" id="IPR011013">
    <property type="entry name" value="Gal_mutarotase_sf_dom"/>
</dbReference>
<keyword evidence="8" id="KW-0735">Signal-anchor</keyword>
<evidence type="ECO:0000313" key="19">
    <source>
        <dbReference type="Proteomes" id="UP001519460"/>
    </source>
</evidence>
<feature type="domain" description="Glycoside hydrolase family 38 central" evidence="17">
    <location>
        <begin position="486"/>
        <end position="572"/>
    </location>
</feature>
<comment type="subcellular location">
    <subcellularLocation>
        <location evidence="1">Golgi apparatus membrane</location>
        <topology evidence="1">Single-pass type II membrane protein</topology>
    </subcellularLocation>
</comment>
<comment type="cofactor">
    <cofactor evidence="16">
        <name>Zn(2+)</name>
        <dbReference type="ChEBI" id="CHEBI:29105"/>
    </cofactor>
    <text evidence="16">Binds 1 zinc ion per subunit.</text>
</comment>
<keyword evidence="4" id="KW-0812">Transmembrane</keyword>
<comment type="catalytic activity">
    <reaction evidence="15">
        <text>N(4)-{beta-D-GlcNAc-(1-&gt;2)-alpha-D-Man-(1-&gt;3)-[alpha-D-Man-(1-&gt;3)-[alpha-D-Man-(1-&gt;6)]-alpha-D-Man-(1-&gt;6)]-beta-D-Man-(1-&gt;4)-beta-D-GlcNAc-(1-&gt;4)-beta-D-GlcNAc}-L-asparaginyl-[protein] + 2 H2O = 2 alpha-D-mannopyranose + an N(4)-{beta-D-GlcNAc-(1-&gt;2)-alpha-D-Man-(1-&gt;3)-[alpha-D-Man-(1-&gt;6)]-beta-D-Man-(1-&gt;4)-beta-D-GlcNAc-(1-&gt;4)-beta-D-GlcNAc}-L-asparaginyl-[protein]</text>
        <dbReference type="Rhea" id="RHEA:56052"/>
        <dbReference type="Rhea" id="RHEA-COMP:14368"/>
        <dbReference type="Rhea" id="RHEA-COMP:14369"/>
        <dbReference type="ChEBI" id="CHEBI:15377"/>
        <dbReference type="ChEBI" id="CHEBI:28729"/>
        <dbReference type="ChEBI" id="CHEBI:60615"/>
        <dbReference type="ChEBI" id="CHEBI:60625"/>
        <dbReference type="EC" id="3.2.1.114"/>
    </reaction>
</comment>
<dbReference type="GO" id="GO:0004572">
    <property type="term" value="F:mannosyl-oligosaccharide 1,3-1,6-alpha-mannosidase activity"/>
    <property type="evidence" value="ECO:0007669"/>
    <property type="project" value="UniProtKB-EC"/>
</dbReference>
<evidence type="ECO:0000256" key="6">
    <source>
        <dbReference type="ARBA" id="ARBA00022801"/>
    </source>
</evidence>
<dbReference type="Gene3D" id="2.70.98.30">
    <property type="entry name" value="Golgi alpha-mannosidase II, domain 4"/>
    <property type="match status" value="1"/>
</dbReference>